<sequence length="82" mass="8888">MQTETALDRAKGEILCHYDAFYGEDYDQATALMDAVVTAAQSGSQGALDSARSEFHLHYRALYGDDYTHLTGLLDDLVAAAA</sequence>
<organism evidence="1 2">
    <name type="scientific">Streptomyces muensis</name>
    <dbReference type="NCBI Taxonomy" id="1077944"/>
    <lineage>
        <taxon>Bacteria</taxon>
        <taxon>Bacillati</taxon>
        <taxon>Actinomycetota</taxon>
        <taxon>Actinomycetes</taxon>
        <taxon>Kitasatosporales</taxon>
        <taxon>Streptomycetaceae</taxon>
        <taxon>Streptomyces</taxon>
    </lineage>
</organism>
<proteinExistence type="predicted"/>
<dbReference type="Proteomes" id="UP001139384">
    <property type="component" value="Unassembled WGS sequence"/>
</dbReference>
<dbReference type="AlphaFoldDB" id="A0A9X1PTY0"/>
<accession>A0A9X1PTY0</accession>
<protein>
    <submittedName>
        <fullName evidence="1">Uncharacterized protein</fullName>
    </submittedName>
</protein>
<dbReference type="RefSeq" id="WP_234760767.1">
    <property type="nucleotide sequence ID" value="NZ_JAKEIP010000005.1"/>
</dbReference>
<name>A0A9X1PTY0_STRM4</name>
<evidence type="ECO:0000313" key="2">
    <source>
        <dbReference type="Proteomes" id="UP001139384"/>
    </source>
</evidence>
<dbReference type="EMBL" id="JAKEIP010000005">
    <property type="protein sequence ID" value="MCF1592460.1"/>
    <property type="molecule type" value="Genomic_DNA"/>
</dbReference>
<reference evidence="1" key="1">
    <citation type="submission" date="2022-01" db="EMBL/GenBank/DDBJ databases">
        <title>Draft Genome Sequences of Seven Type Strains of the Genus Streptomyces.</title>
        <authorList>
            <person name="Aziz S."/>
            <person name="Coretto E."/>
            <person name="Chronakova A."/>
            <person name="Sproer C."/>
            <person name="Huber K."/>
            <person name="Nouioui I."/>
            <person name="Gross H."/>
        </authorList>
    </citation>
    <scope>NUCLEOTIDE SEQUENCE</scope>
    <source>
        <strain evidence="1">DSM 103493</strain>
    </source>
</reference>
<gene>
    <name evidence="1" type="ORF">L0P92_02595</name>
</gene>
<keyword evidence="2" id="KW-1185">Reference proteome</keyword>
<comment type="caution">
    <text evidence="1">The sequence shown here is derived from an EMBL/GenBank/DDBJ whole genome shotgun (WGS) entry which is preliminary data.</text>
</comment>
<evidence type="ECO:0000313" key="1">
    <source>
        <dbReference type="EMBL" id="MCF1592460.1"/>
    </source>
</evidence>